<keyword evidence="2" id="KW-1185">Reference proteome</keyword>
<accession>W2TR79</accession>
<dbReference type="EMBL" id="KI658149">
    <property type="protein sequence ID" value="ETN83636.1"/>
    <property type="molecule type" value="Genomic_DNA"/>
</dbReference>
<dbReference type="AlphaFoldDB" id="W2TR79"/>
<sequence>MEDYVTSEADASTDIQSKFQRPFVHFLFPYINTRPRTSVTFCSSFPQTVHCADSAARRDVTHQ</sequence>
<gene>
    <name evidence="1" type="ORF">NECAME_07293</name>
</gene>
<dbReference type="KEGG" id="nai:NECAME_07293"/>
<reference evidence="2" key="1">
    <citation type="journal article" date="2014" name="Nat. Genet.">
        <title>Genome of the human hookworm Necator americanus.</title>
        <authorList>
            <person name="Tang Y.T."/>
            <person name="Gao X."/>
            <person name="Rosa B.A."/>
            <person name="Abubucker S."/>
            <person name="Hallsworth-Pepin K."/>
            <person name="Martin J."/>
            <person name="Tyagi R."/>
            <person name="Heizer E."/>
            <person name="Zhang X."/>
            <person name="Bhonagiri-Palsikar V."/>
            <person name="Minx P."/>
            <person name="Warren W.C."/>
            <person name="Wang Q."/>
            <person name="Zhan B."/>
            <person name="Hotez P.J."/>
            <person name="Sternberg P.W."/>
            <person name="Dougall A."/>
            <person name="Gaze S.T."/>
            <person name="Mulvenna J."/>
            <person name="Sotillo J."/>
            <person name="Ranganathan S."/>
            <person name="Rabelo E.M."/>
            <person name="Wilson R.K."/>
            <person name="Felgner P.L."/>
            <person name="Bethony J."/>
            <person name="Hawdon J.M."/>
            <person name="Gasser R.B."/>
            <person name="Loukas A."/>
            <person name="Mitreva M."/>
        </authorList>
    </citation>
    <scope>NUCLEOTIDE SEQUENCE [LARGE SCALE GENOMIC DNA]</scope>
</reference>
<name>W2TR79_NECAM</name>
<evidence type="ECO:0000313" key="2">
    <source>
        <dbReference type="Proteomes" id="UP000053676"/>
    </source>
</evidence>
<evidence type="ECO:0000313" key="1">
    <source>
        <dbReference type="EMBL" id="ETN83636.1"/>
    </source>
</evidence>
<organism evidence="1 2">
    <name type="scientific">Necator americanus</name>
    <name type="common">Human hookworm</name>
    <dbReference type="NCBI Taxonomy" id="51031"/>
    <lineage>
        <taxon>Eukaryota</taxon>
        <taxon>Metazoa</taxon>
        <taxon>Ecdysozoa</taxon>
        <taxon>Nematoda</taxon>
        <taxon>Chromadorea</taxon>
        <taxon>Rhabditida</taxon>
        <taxon>Rhabditina</taxon>
        <taxon>Rhabditomorpha</taxon>
        <taxon>Strongyloidea</taxon>
        <taxon>Ancylostomatidae</taxon>
        <taxon>Bunostominae</taxon>
        <taxon>Necator</taxon>
    </lineage>
</organism>
<protein>
    <submittedName>
        <fullName evidence="1">Uncharacterized protein</fullName>
    </submittedName>
</protein>
<dbReference type="Proteomes" id="UP000053676">
    <property type="component" value="Unassembled WGS sequence"/>
</dbReference>
<proteinExistence type="predicted"/>